<protein>
    <submittedName>
        <fullName evidence="1">Uncharacterized protein</fullName>
    </submittedName>
</protein>
<proteinExistence type="predicted"/>
<gene>
    <name evidence="1" type="ORF">D5S19_18900</name>
</gene>
<organism evidence="1 2">
    <name type="scientific">Amycolatopsis panacis</name>
    <dbReference type="NCBI Taxonomy" id="2340917"/>
    <lineage>
        <taxon>Bacteria</taxon>
        <taxon>Bacillati</taxon>
        <taxon>Actinomycetota</taxon>
        <taxon>Actinomycetes</taxon>
        <taxon>Pseudonocardiales</taxon>
        <taxon>Pseudonocardiaceae</taxon>
        <taxon>Amycolatopsis</taxon>
    </lineage>
</organism>
<evidence type="ECO:0000313" key="2">
    <source>
        <dbReference type="Proteomes" id="UP000285112"/>
    </source>
</evidence>
<dbReference type="Proteomes" id="UP000285112">
    <property type="component" value="Unassembled WGS sequence"/>
</dbReference>
<sequence>MSTTADFTAHVLNQGNTREAAPATLVTPGATVVLHWSGPVGEHTLYSDRKPEGEPFSSPFAATDIQRDTVFTLKSIVDREIRYDTITVTVDKPTLPGLAGLAELAGGGRVVLTVTGTRNPAASVGGEMRVAGAVEGANLAFPAKATLGPVTVTGTVRGSDAALDVGDLRVDGTLTSKKSLAPRGRVSLFGEPSIHEGGSGWSEQMSTDGFVVGAPLPYSDNPLIACTVEGTNQPTIQVQGASGAALPVMENDQVTQTQGGPDPRYYVVPFGTG</sequence>
<accession>A0A419I255</accession>
<name>A0A419I255_9PSEU</name>
<reference evidence="1 2" key="1">
    <citation type="submission" date="2018-09" db="EMBL/GenBank/DDBJ databases">
        <title>YIM PH 21725 draft genome.</title>
        <authorList>
            <person name="Miao C."/>
        </authorList>
    </citation>
    <scope>NUCLEOTIDE SEQUENCE [LARGE SCALE GENOMIC DNA]</scope>
    <source>
        <strain evidence="2">YIM PH21725</strain>
    </source>
</reference>
<keyword evidence="2" id="KW-1185">Reference proteome</keyword>
<dbReference type="AlphaFoldDB" id="A0A419I255"/>
<dbReference type="RefSeq" id="WP_120024669.1">
    <property type="nucleotide sequence ID" value="NZ_QZFV01000091.1"/>
</dbReference>
<comment type="caution">
    <text evidence="1">The sequence shown here is derived from an EMBL/GenBank/DDBJ whole genome shotgun (WGS) entry which is preliminary data.</text>
</comment>
<evidence type="ECO:0000313" key="1">
    <source>
        <dbReference type="EMBL" id="RJQ83875.1"/>
    </source>
</evidence>
<dbReference type="EMBL" id="QZFV01000091">
    <property type="protein sequence ID" value="RJQ83875.1"/>
    <property type="molecule type" value="Genomic_DNA"/>
</dbReference>